<keyword evidence="6 10" id="KW-0653">Protein transport</keyword>
<dbReference type="GO" id="GO:0009306">
    <property type="term" value="P:protein secretion"/>
    <property type="evidence" value="ECO:0007669"/>
    <property type="project" value="UniProtKB-UniRule"/>
</dbReference>
<dbReference type="NCBIfam" id="TIGR00810">
    <property type="entry name" value="secG"/>
    <property type="match status" value="1"/>
</dbReference>
<comment type="caution">
    <text evidence="12">The sequence shown here is derived from an EMBL/GenBank/DDBJ whole genome shotgun (WGS) entry which is preliminary data.</text>
</comment>
<keyword evidence="13" id="KW-1185">Reference proteome</keyword>
<protein>
    <recommendedName>
        <fullName evidence="10">Protein-export membrane protein SecG</fullName>
    </recommendedName>
</protein>
<dbReference type="PANTHER" id="PTHR34182:SF1">
    <property type="entry name" value="PROTEIN-EXPORT MEMBRANE PROTEIN SECG"/>
    <property type="match status" value="1"/>
</dbReference>
<dbReference type="GO" id="GO:0015450">
    <property type="term" value="F:protein-transporting ATPase activity"/>
    <property type="evidence" value="ECO:0007669"/>
    <property type="project" value="UniProtKB-UniRule"/>
</dbReference>
<gene>
    <name evidence="12" type="ORF">GCM10007390_33960</name>
</gene>
<dbReference type="RefSeq" id="WP_189565711.1">
    <property type="nucleotide sequence ID" value="NZ_BMXF01000003.1"/>
</dbReference>
<dbReference type="InterPro" id="IPR004692">
    <property type="entry name" value="SecG"/>
</dbReference>
<comment type="similarity">
    <text evidence="2 10">Belongs to the SecG family.</text>
</comment>
<name>A0A8J3D5J8_9BACT</name>
<evidence type="ECO:0000256" key="4">
    <source>
        <dbReference type="ARBA" id="ARBA00022475"/>
    </source>
</evidence>
<evidence type="ECO:0000256" key="10">
    <source>
        <dbReference type="RuleBase" id="RU365087"/>
    </source>
</evidence>
<evidence type="ECO:0000313" key="12">
    <source>
        <dbReference type="EMBL" id="GHB77138.1"/>
    </source>
</evidence>
<dbReference type="PRINTS" id="PR01651">
    <property type="entry name" value="SECGEXPORT"/>
</dbReference>
<evidence type="ECO:0000256" key="5">
    <source>
        <dbReference type="ARBA" id="ARBA00022692"/>
    </source>
</evidence>
<dbReference type="GO" id="GO:0005886">
    <property type="term" value="C:plasma membrane"/>
    <property type="evidence" value="ECO:0007669"/>
    <property type="project" value="UniProtKB-SubCell"/>
</dbReference>
<feature type="transmembrane region" description="Helical" evidence="10">
    <location>
        <begin position="55"/>
        <end position="74"/>
    </location>
</feature>
<dbReference type="Pfam" id="PF03840">
    <property type="entry name" value="SecG"/>
    <property type="match status" value="1"/>
</dbReference>
<evidence type="ECO:0000256" key="3">
    <source>
        <dbReference type="ARBA" id="ARBA00022448"/>
    </source>
</evidence>
<evidence type="ECO:0000313" key="13">
    <source>
        <dbReference type="Proteomes" id="UP000598271"/>
    </source>
</evidence>
<keyword evidence="9 10" id="KW-0472">Membrane</keyword>
<evidence type="ECO:0000256" key="2">
    <source>
        <dbReference type="ARBA" id="ARBA00008445"/>
    </source>
</evidence>
<dbReference type="PANTHER" id="PTHR34182">
    <property type="entry name" value="PROTEIN-EXPORT MEMBRANE PROTEIN SECG"/>
    <property type="match status" value="1"/>
</dbReference>
<keyword evidence="8 10" id="KW-0811">Translocation</keyword>
<accession>A0A8J3D5J8</accession>
<keyword evidence="4 10" id="KW-1003">Cell membrane</keyword>
<evidence type="ECO:0000256" key="6">
    <source>
        <dbReference type="ARBA" id="ARBA00022927"/>
    </source>
</evidence>
<keyword evidence="5 10" id="KW-0812">Transmembrane</keyword>
<proteinExistence type="inferred from homology"/>
<comment type="function">
    <text evidence="10">Involved in protein export. Participates in an early event of protein translocation.</text>
</comment>
<evidence type="ECO:0000256" key="9">
    <source>
        <dbReference type="ARBA" id="ARBA00023136"/>
    </source>
</evidence>
<dbReference type="GO" id="GO:0065002">
    <property type="term" value="P:intracellular protein transmembrane transport"/>
    <property type="evidence" value="ECO:0007669"/>
    <property type="project" value="TreeGrafter"/>
</dbReference>
<keyword evidence="3 10" id="KW-0813">Transport</keyword>
<sequence>MYLALVILVAIIAVLLILIVLVQNSKGGGLSSEFSGGAGGQMFGVKKTTDLLEQVTWGMAGAIMIISLASYVMVGNGSDASQTINSVNVEKAQNSAVPGGNIAPLPAPAPATTPGDTN</sequence>
<dbReference type="GO" id="GO:0043952">
    <property type="term" value="P:protein transport by the Sec complex"/>
    <property type="evidence" value="ECO:0007669"/>
    <property type="project" value="TreeGrafter"/>
</dbReference>
<organism evidence="12 13">
    <name type="scientific">Persicitalea jodogahamensis</name>
    <dbReference type="NCBI Taxonomy" id="402147"/>
    <lineage>
        <taxon>Bacteria</taxon>
        <taxon>Pseudomonadati</taxon>
        <taxon>Bacteroidota</taxon>
        <taxon>Cytophagia</taxon>
        <taxon>Cytophagales</taxon>
        <taxon>Spirosomataceae</taxon>
        <taxon>Persicitalea</taxon>
    </lineage>
</organism>
<evidence type="ECO:0000256" key="11">
    <source>
        <dbReference type="SAM" id="MobiDB-lite"/>
    </source>
</evidence>
<evidence type="ECO:0000256" key="7">
    <source>
        <dbReference type="ARBA" id="ARBA00022989"/>
    </source>
</evidence>
<feature type="region of interest" description="Disordered" evidence="11">
    <location>
        <begin position="95"/>
        <end position="118"/>
    </location>
</feature>
<dbReference type="EMBL" id="BMXF01000003">
    <property type="protein sequence ID" value="GHB77138.1"/>
    <property type="molecule type" value="Genomic_DNA"/>
</dbReference>
<reference evidence="12 13" key="1">
    <citation type="journal article" date="2014" name="Int. J. Syst. Evol. Microbiol.">
        <title>Complete genome sequence of Corynebacterium casei LMG S-19264T (=DSM 44701T), isolated from a smear-ripened cheese.</title>
        <authorList>
            <consortium name="US DOE Joint Genome Institute (JGI-PGF)"/>
            <person name="Walter F."/>
            <person name="Albersmeier A."/>
            <person name="Kalinowski J."/>
            <person name="Ruckert C."/>
        </authorList>
    </citation>
    <scope>NUCLEOTIDE SEQUENCE [LARGE SCALE GENOMIC DNA]</scope>
    <source>
        <strain evidence="12 13">KCTC 12866</strain>
    </source>
</reference>
<comment type="subcellular location">
    <subcellularLocation>
        <location evidence="1 10">Cell membrane</location>
        <topology evidence="1 10">Multi-pass membrane protein</topology>
    </subcellularLocation>
</comment>
<evidence type="ECO:0000256" key="1">
    <source>
        <dbReference type="ARBA" id="ARBA00004651"/>
    </source>
</evidence>
<dbReference type="AlphaFoldDB" id="A0A8J3D5J8"/>
<comment type="caution">
    <text evidence="10">Lacks conserved residue(s) required for the propagation of feature annotation.</text>
</comment>
<dbReference type="Proteomes" id="UP000598271">
    <property type="component" value="Unassembled WGS sequence"/>
</dbReference>
<keyword evidence="7 10" id="KW-1133">Transmembrane helix</keyword>
<evidence type="ECO:0000256" key="8">
    <source>
        <dbReference type="ARBA" id="ARBA00023010"/>
    </source>
</evidence>